<dbReference type="Pfam" id="PF00550">
    <property type="entry name" value="PP-binding"/>
    <property type="match status" value="1"/>
</dbReference>
<evidence type="ECO:0000259" key="3">
    <source>
        <dbReference type="PROSITE" id="PS50075"/>
    </source>
</evidence>
<name>A0ABW6E1U3_9ACTN</name>
<comment type="caution">
    <text evidence="4">The sequence shown here is derived from an EMBL/GenBank/DDBJ whole genome shotgun (WGS) entry which is preliminary data.</text>
</comment>
<organism evidence="4 5">
    <name type="scientific">Streptomyces bacillaris</name>
    <dbReference type="NCBI Taxonomy" id="68179"/>
    <lineage>
        <taxon>Bacteria</taxon>
        <taxon>Bacillati</taxon>
        <taxon>Actinomycetota</taxon>
        <taxon>Actinomycetes</taxon>
        <taxon>Kitasatosporales</taxon>
        <taxon>Streptomycetaceae</taxon>
        <taxon>Streptomyces</taxon>
    </lineage>
</organism>
<gene>
    <name evidence="4" type="ORF">ACFWR3_28380</name>
</gene>
<dbReference type="InterPro" id="IPR006162">
    <property type="entry name" value="Ppantetheine_attach_site"/>
</dbReference>
<dbReference type="PROSITE" id="PS50075">
    <property type="entry name" value="CARRIER"/>
    <property type="match status" value="1"/>
</dbReference>
<sequence length="87" mass="9823">MTTMSDLTRTTVVTRINESLGHVLQRELEPADESPRLFDDLGLDSTSVLELLMRLEDELGIEFDTDSLEQHHFDSVGTLADYVIEQA</sequence>
<keyword evidence="2" id="KW-0597">Phosphoprotein</keyword>
<evidence type="ECO:0000256" key="2">
    <source>
        <dbReference type="ARBA" id="ARBA00022553"/>
    </source>
</evidence>
<evidence type="ECO:0000313" key="4">
    <source>
        <dbReference type="EMBL" id="MFD3959979.1"/>
    </source>
</evidence>
<protein>
    <submittedName>
        <fullName evidence="4">Acyl carrier protein</fullName>
    </submittedName>
</protein>
<evidence type="ECO:0000256" key="1">
    <source>
        <dbReference type="ARBA" id="ARBA00022450"/>
    </source>
</evidence>
<dbReference type="Gene3D" id="1.10.1200.10">
    <property type="entry name" value="ACP-like"/>
    <property type="match status" value="1"/>
</dbReference>
<dbReference type="InterPro" id="IPR009081">
    <property type="entry name" value="PP-bd_ACP"/>
</dbReference>
<evidence type="ECO:0000313" key="5">
    <source>
        <dbReference type="Proteomes" id="UP001598300"/>
    </source>
</evidence>
<keyword evidence="5" id="KW-1185">Reference proteome</keyword>
<dbReference type="Proteomes" id="UP001598300">
    <property type="component" value="Unassembled WGS sequence"/>
</dbReference>
<feature type="domain" description="Carrier" evidence="3">
    <location>
        <begin position="10"/>
        <end position="87"/>
    </location>
</feature>
<proteinExistence type="predicted"/>
<dbReference type="PROSITE" id="PS00012">
    <property type="entry name" value="PHOSPHOPANTETHEINE"/>
    <property type="match status" value="1"/>
</dbReference>
<keyword evidence="1" id="KW-0596">Phosphopantetheine</keyword>
<dbReference type="InterPro" id="IPR036736">
    <property type="entry name" value="ACP-like_sf"/>
</dbReference>
<dbReference type="RefSeq" id="WP_079167374.1">
    <property type="nucleotide sequence ID" value="NZ_CP029378.1"/>
</dbReference>
<accession>A0ABW6E1U3</accession>
<reference evidence="4 5" key="1">
    <citation type="submission" date="2024-09" db="EMBL/GenBank/DDBJ databases">
        <title>The Natural Products Discovery Center: Release of the First 8490 Sequenced Strains for Exploring Actinobacteria Biosynthetic Diversity.</title>
        <authorList>
            <person name="Kalkreuter E."/>
            <person name="Kautsar S.A."/>
            <person name="Yang D."/>
            <person name="Bader C.D."/>
            <person name="Teijaro C.N."/>
            <person name="Fluegel L."/>
            <person name="Davis C.M."/>
            <person name="Simpson J.R."/>
            <person name="Lauterbach L."/>
            <person name="Steele A.D."/>
            <person name="Gui C."/>
            <person name="Meng S."/>
            <person name="Li G."/>
            <person name="Viehrig K."/>
            <person name="Ye F."/>
            <person name="Su P."/>
            <person name="Kiefer A.F."/>
            <person name="Nichols A."/>
            <person name="Cepeda A.J."/>
            <person name="Yan W."/>
            <person name="Fan B."/>
            <person name="Jiang Y."/>
            <person name="Adhikari A."/>
            <person name="Zheng C.-J."/>
            <person name="Schuster L."/>
            <person name="Cowan T.M."/>
            <person name="Smanski M.J."/>
            <person name="Chevrette M.G."/>
            <person name="De Carvalho L.P.S."/>
            <person name="Shen B."/>
        </authorList>
    </citation>
    <scope>NUCLEOTIDE SEQUENCE [LARGE SCALE GENOMIC DNA]</scope>
    <source>
        <strain evidence="4 5">NPDC058584</strain>
    </source>
</reference>
<dbReference type="SUPFAM" id="SSF47336">
    <property type="entry name" value="ACP-like"/>
    <property type="match status" value="1"/>
</dbReference>
<dbReference type="EMBL" id="JBHXPM010000033">
    <property type="protein sequence ID" value="MFD3959979.1"/>
    <property type="molecule type" value="Genomic_DNA"/>
</dbReference>